<evidence type="ECO:0000313" key="2">
    <source>
        <dbReference type="Proteomes" id="UP000504635"/>
    </source>
</evidence>
<dbReference type="RefSeq" id="XP_030751957.1">
    <property type="nucleotide sequence ID" value="XM_030896097.1"/>
</dbReference>
<dbReference type="RefSeq" id="XP_030751955.1">
    <property type="nucleotide sequence ID" value="XM_030896095.1"/>
</dbReference>
<dbReference type="Proteomes" id="UP000504635">
    <property type="component" value="Unplaced"/>
</dbReference>
<evidence type="ECO:0000256" key="1">
    <source>
        <dbReference type="SAM" id="SignalP"/>
    </source>
</evidence>
<evidence type="ECO:0000313" key="4">
    <source>
        <dbReference type="RefSeq" id="XP_030751956.1"/>
    </source>
</evidence>
<evidence type="ECO:0000313" key="5">
    <source>
        <dbReference type="RefSeq" id="XP_030751957.1"/>
    </source>
</evidence>
<dbReference type="RefSeq" id="XP_030751956.1">
    <property type="nucleotide sequence ID" value="XM_030896096.1"/>
</dbReference>
<proteinExistence type="predicted"/>
<gene>
    <name evidence="3 4 5" type="primary">LOC115879325</name>
</gene>
<feature type="chain" id="PRO_5044642852" evidence="1">
    <location>
        <begin position="24"/>
        <end position="140"/>
    </location>
</feature>
<keyword evidence="1" id="KW-0732">Signal</keyword>
<sequence>MDYTDFTLIGCLIVAVCFGIGESRKGLNGRCRTVDECKPIGYFCGRNETCQCRSGYRPDEKWTKCTGYVGSKCIYDHHCIEGAYCAGIDGRATCKCQEDEDYFLSEDGQTCISGAVSTHHQRVLYPITLGYLLLRFYLNT</sequence>
<evidence type="ECO:0000313" key="3">
    <source>
        <dbReference type="RefSeq" id="XP_030751955.1"/>
    </source>
</evidence>
<protein>
    <submittedName>
        <fullName evidence="3 4">Uncharacterized protein LOC115879325</fullName>
    </submittedName>
</protein>
<reference evidence="3 4" key="1">
    <citation type="submission" date="2025-04" db="UniProtKB">
        <authorList>
            <consortium name="RefSeq"/>
        </authorList>
    </citation>
    <scope>IDENTIFICATION</scope>
    <source>
        <tissue evidence="3 4">Gonads</tissue>
    </source>
</reference>
<dbReference type="AlphaFoldDB" id="A0A6J2XLK5"/>
<dbReference type="KEGG" id="soy:115879325"/>
<organism evidence="2 4">
    <name type="scientific">Sitophilus oryzae</name>
    <name type="common">Rice weevil</name>
    <name type="synonym">Curculio oryzae</name>
    <dbReference type="NCBI Taxonomy" id="7048"/>
    <lineage>
        <taxon>Eukaryota</taxon>
        <taxon>Metazoa</taxon>
        <taxon>Ecdysozoa</taxon>
        <taxon>Arthropoda</taxon>
        <taxon>Hexapoda</taxon>
        <taxon>Insecta</taxon>
        <taxon>Pterygota</taxon>
        <taxon>Neoptera</taxon>
        <taxon>Endopterygota</taxon>
        <taxon>Coleoptera</taxon>
        <taxon>Polyphaga</taxon>
        <taxon>Cucujiformia</taxon>
        <taxon>Curculionidae</taxon>
        <taxon>Dryophthorinae</taxon>
        <taxon>Sitophilus</taxon>
    </lineage>
</organism>
<dbReference type="OrthoDB" id="5912242at2759"/>
<keyword evidence="2" id="KW-1185">Reference proteome</keyword>
<feature type="signal peptide" evidence="1">
    <location>
        <begin position="1"/>
        <end position="23"/>
    </location>
</feature>
<accession>A0A6J2XLK5</accession>
<name>A0A6J2XLK5_SITOR</name>
<dbReference type="GeneID" id="115879325"/>